<dbReference type="InterPro" id="IPR017937">
    <property type="entry name" value="Thioredoxin_CS"/>
</dbReference>
<dbReference type="Proteomes" id="UP001207408">
    <property type="component" value="Unassembled WGS sequence"/>
</dbReference>
<dbReference type="PANTHER" id="PTHR42852">
    <property type="entry name" value="THIOL:DISULFIDE INTERCHANGE PROTEIN DSBE"/>
    <property type="match status" value="1"/>
</dbReference>
<dbReference type="RefSeq" id="WP_301200004.1">
    <property type="nucleotide sequence ID" value="NZ_JAPDPI010000025.1"/>
</dbReference>
<dbReference type="PANTHER" id="PTHR42852:SF6">
    <property type="entry name" value="THIOL:DISULFIDE INTERCHANGE PROTEIN DSBE"/>
    <property type="match status" value="1"/>
</dbReference>
<comment type="subcellular location">
    <subcellularLocation>
        <location evidence="1">Cell envelope</location>
    </subcellularLocation>
</comment>
<comment type="caution">
    <text evidence="7">The sequence shown here is derived from an EMBL/GenBank/DDBJ whole genome shotgun (WGS) entry which is preliminary data.</text>
</comment>
<keyword evidence="8" id="KW-1185">Reference proteome</keyword>
<dbReference type="GO" id="GO:0030313">
    <property type="term" value="C:cell envelope"/>
    <property type="evidence" value="ECO:0007669"/>
    <property type="project" value="UniProtKB-SubCell"/>
</dbReference>
<evidence type="ECO:0000256" key="2">
    <source>
        <dbReference type="ARBA" id="ARBA00022748"/>
    </source>
</evidence>
<dbReference type="CDD" id="cd02966">
    <property type="entry name" value="TlpA_like_family"/>
    <property type="match status" value="1"/>
</dbReference>
<accession>A0AAE3MFK3</accession>
<keyword evidence="4" id="KW-0676">Redox-active center</keyword>
<dbReference type="PROSITE" id="PS00194">
    <property type="entry name" value="THIOREDOXIN_1"/>
    <property type="match status" value="1"/>
</dbReference>
<dbReference type="Pfam" id="PF08534">
    <property type="entry name" value="Redoxin"/>
    <property type="match status" value="1"/>
</dbReference>
<dbReference type="InterPro" id="IPR050553">
    <property type="entry name" value="Thioredoxin_ResA/DsbE_sf"/>
</dbReference>
<sequence length="173" mass="19221">MKELRKCFIISVFFALVCMSAQSQIVGLGVGNKAPEIQLMSPEGEMVALSSLKGKVVLIDFWASWCGPCRRENPHVVRAYQKYKNEKFKNGKGFTVYSVSLDKNKERWQQAIKQDGLEWSSHVSDLKGWDCEGAKIYGVRGIPDNFLIDGNGVIIGKGLRGPALEGALKDILK</sequence>
<dbReference type="InterPro" id="IPR036249">
    <property type="entry name" value="Thioredoxin-like_sf"/>
</dbReference>
<dbReference type="GO" id="GO:0016491">
    <property type="term" value="F:oxidoreductase activity"/>
    <property type="evidence" value="ECO:0007669"/>
    <property type="project" value="InterPro"/>
</dbReference>
<dbReference type="InterPro" id="IPR013740">
    <property type="entry name" value="Redoxin"/>
</dbReference>
<organism evidence="7 8">
    <name type="scientific">Plebeiibacterium marinum</name>
    <dbReference type="NCBI Taxonomy" id="2992111"/>
    <lineage>
        <taxon>Bacteria</taxon>
        <taxon>Pseudomonadati</taxon>
        <taxon>Bacteroidota</taxon>
        <taxon>Bacteroidia</taxon>
        <taxon>Marinilabiliales</taxon>
        <taxon>Marinilabiliaceae</taxon>
        <taxon>Plebeiibacterium</taxon>
    </lineage>
</organism>
<keyword evidence="5" id="KW-0732">Signal</keyword>
<name>A0AAE3MFK3_9BACT</name>
<dbReference type="InterPro" id="IPR013766">
    <property type="entry name" value="Thioredoxin_domain"/>
</dbReference>
<evidence type="ECO:0000313" key="7">
    <source>
        <dbReference type="EMBL" id="MCW3806506.1"/>
    </source>
</evidence>
<evidence type="ECO:0000256" key="4">
    <source>
        <dbReference type="ARBA" id="ARBA00023284"/>
    </source>
</evidence>
<feature type="chain" id="PRO_5042151018" evidence="5">
    <location>
        <begin position="24"/>
        <end position="173"/>
    </location>
</feature>
<dbReference type="PROSITE" id="PS51352">
    <property type="entry name" value="THIOREDOXIN_2"/>
    <property type="match status" value="1"/>
</dbReference>
<evidence type="ECO:0000256" key="3">
    <source>
        <dbReference type="ARBA" id="ARBA00023157"/>
    </source>
</evidence>
<keyword evidence="3" id="KW-1015">Disulfide bond</keyword>
<protein>
    <submittedName>
        <fullName evidence="7">TlpA family protein disulfide reductase</fullName>
    </submittedName>
</protein>
<dbReference type="Gene3D" id="3.40.30.10">
    <property type="entry name" value="Glutaredoxin"/>
    <property type="match status" value="1"/>
</dbReference>
<feature type="signal peptide" evidence="5">
    <location>
        <begin position="1"/>
        <end position="23"/>
    </location>
</feature>
<dbReference type="GO" id="GO:0017004">
    <property type="term" value="P:cytochrome complex assembly"/>
    <property type="evidence" value="ECO:0007669"/>
    <property type="project" value="UniProtKB-KW"/>
</dbReference>
<proteinExistence type="predicted"/>
<feature type="domain" description="Thioredoxin" evidence="6">
    <location>
        <begin position="28"/>
        <end position="173"/>
    </location>
</feature>
<evidence type="ECO:0000256" key="5">
    <source>
        <dbReference type="SAM" id="SignalP"/>
    </source>
</evidence>
<evidence type="ECO:0000259" key="6">
    <source>
        <dbReference type="PROSITE" id="PS51352"/>
    </source>
</evidence>
<reference evidence="7" key="1">
    <citation type="submission" date="2022-10" db="EMBL/GenBank/DDBJ databases">
        <authorList>
            <person name="Yu W.X."/>
        </authorList>
    </citation>
    <scope>NUCLEOTIDE SEQUENCE</scope>
    <source>
        <strain evidence="7">D04</strain>
    </source>
</reference>
<keyword evidence="2" id="KW-0201">Cytochrome c-type biogenesis</keyword>
<dbReference type="AlphaFoldDB" id="A0AAE3MFK3"/>
<gene>
    <name evidence="7" type="ORF">OM074_12800</name>
</gene>
<evidence type="ECO:0000313" key="8">
    <source>
        <dbReference type="Proteomes" id="UP001207408"/>
    </source>
</evidence>
<dbReference type="SUPFAM" id="SSF52833">
    <property type="entry name" value="Thioredoxin-like"/>
    <property type="match status" value="1"/>
</dbReference>
<dbReference type="EMBL" id="JAPDPI010000025">
    <property type="protein sequence ID" value="MCW3806506.1"/>
    <property type="molecule type" value="Genomic_DNA"/>
</dbReference>
<evidence type="ECO:0000256" key="1">
    <source>
        <dbReference type="ARBA" id="ARBA00004196"/>
    </source>
</evidence>